<evidence type="ECO:0000313" key="2">
    <source>
        <dbReference type="EMBL" id="KAA8576219.1"/>
    </source>
</evidence>
<feature type="compositionally biased region" description="Polar residues" evidence="1">
    <location>
        <begin position="1"/>
        <end position="10"/>
    </location>
</feature>
<protein>
    <submittedName>
        <fullName evidence="2">Uncharacterized protein</fullName>
    </submittedName>
</protein>
<dbReference type="AlphaFoldDB" id="A0A5M9K6X3"/>
<keyword evidence="3" id="KW-1185">Reference proteome</keyword>
<name>A0A5M9K6X3_MONFR</name>
<proteinExistence type="predicted"/>
<dbReference type="VEuPathDB" id="FungiDB:MFRU_009g01430"/>
<reference evidence="2 3" key="1">
    <citation type="submission" date="2019-06" db="EMBL/GenBank/DDBJ databases">
        <title>Genome Sequence of the Brown Rot Fungal Pathogen Monilinia fructicola.</title>
        <authorList>
            <person name="De Miccolis Angelini R.M."/>
            <person name="Landi L."/>
            <person name="Abate D."/>
            <person name="Pollastro S."/>
            <person name="Romanazzi G."/>
            <person name="Faretra F."/>
        </authorList>
    </citation>
    <scope>NUCLEOTIDE SEQUENCE [LARGE SCALE GENOMIC DNA]</scope>
    <source>
        <strain evidence="2 3">Mfrc123</strain>
    </source>
</reference>
<organism evidence="2 3">
    <name type="scientific">Monilinia fructicola</name>
    <name type="common">Brown rot fungus</name>
    <name type="synonym">Ciboria fructicola</name>
    <dbReference type="NCBI Taxonomy" id="38448"/>
    <lineage>
        <taxon>Eukaryota</taxon>
        <taxon>Fungi</taxon>
        <taxon>Dikarya</taxon>
        <taxon>Ascomycota</taxon>
        <taxon>Pezizomycotina</taxon>
        <taxon>Leotiomycetes</taxon>
        <taxon>Helotiales</taxon>
        <taxon>Sclerotiniaceae</taxon>
        <taxon>Monilinia</taxon>
    </lineage>
</organism>
<comment type="caution">
    <text evidence="2">The sequence shown here is derived from an EMBL/GenBank/DDBJ whole genome shotgun (WGS) entry which is preliminary data.</text>
</comment>
<feature type="region of interest" description="Disordered" evidence="1">
    <location>
        <begin position="1"/>
        <end position="32"/>
    </location>
</feature>
<dbReference type="EMBL" id="VICG01000001">
    <property type="protein sequence ID" value="KAA8576219.1"/>
    <property type="molecule type" value="Genomic_DNA"/>
</dbReference>
<dbReference type="Proteomes" id="UP000322873">
    <property type="component" value="Unassembled WGS sequence"/>
</dbReference>
<accession>A0A5M9K6X3</accession>
<sequence length="142" mass="16780">MPPRNQTSIPTEDDEASLISSQSTRNKIESDRAKRIKDVRRRLEALYENRRARKAKLQKAEWTRLRLLNEKRHELEDQILNSMMLIESPDFCCLKIRKVAFVIQTLLNIIAIHILTHRTQNYYRALEMGTEIWFGGLVGRYP</sequence>
<evidence type="ECO:0000256" key="1">
    <source>
        <dbReference type="SAM" id="MobiDB-lite"/>
    </source>
</evidence>
<gene>
    <name evidence="2" type="ORF">EYC84_006371</name>
</gene>
<evidence type="ECO:0000313" key="3">
    <source>
        <dbReference type="Proteomes" id="UP000322873"/>
    </source>
</evidence>